<name>A0A0C9WZS5_9AGAR</name>
<protein>
    <submittedName>
        <fullName evidence="1">Uncharacterized protein</fullName>
    </submittedName>
</protein>
<evidence type="ECO:0000313" key="2">
    <source>
        <dbReference type="Proteomes" id="UP000054477"/>
    </source>
</evidence>
<evidence type="ECO:0000313" key="1">
    <source>
        <dbReference type="EMBL" id="KIK05330.1"/>
    </source>
</evidence>
<keyword evidence="2" id="KW-1185">Reference proteome</keyword>
<organism evidence="1 2">
    <name type="scientific">Laccaria amethystina LaAM-08-1</name>
    <dbReference type="NCBI Taxonomy" id="1095629"/>
    <lineage>
        <taxon>Eukaryota</taxon>
        <taxon>Fungi</taxon>
        <taxon>Dikarya</taxon>
        <taxon>Basidiomycota</taxon>
        <taxon>Agaricomycotina</taxon>
        <taxon>Agaricomycetes</taxon>
        <taxon>Agaricomycetidae</taxon>
        <taxon>Agaricales</taxon>
        <taxon>Agaricineae</taxon>
        <taxon>Hydnangiaceae</taxon>
        <taxon>Laccaria</taxon>
    </lineage>
</organism>
<accession>A0A0C9WZS5</accession>
<dbReference type="AlphaFoldDB" id="A0A0C9WZS5"/>
<dbReference type="HOGENOM" id="CLU_2688198_0_0_1"/>
<sequence>MRQFERRDFRGPQELHPEDLGLSIERFLDLPHVREFENFTRQEDALYFLSNEAIIRMASWPYLTMKALEFLVPT</sequence>
<reference evidence="2" key="2">
    <citation type="submission" date="2015-01" db="EMBL/GenBank/DDBJ databases">
        <title>Evolutionary Origins and Diversification of the Mycorrhizal Mutualists.</title>
        <authorList>
            <consortium name="DOE Joint Genome Institute"/>
            <consortium name="Mycorrhizal Genomics Consortium"/>
            <person name="Kohler A."/>
            <person name="Kuo A."/>
            <person name="Nagy L.G."/>
            <person name="Floudas D."/>
            <person name="Copeland A."/>
            <person name="Barry K.W."/>
            <person name="Cichocki N."/>
            <person name="Veneault-Fourrey C."/>
            <person name="LaButti K."/>
            <person name="Lindquist E.A."/>
            <person name="Lipzen A."/>
            <person name="Lundell T."/>
            <person name="Morin E."/>
            <person name="Murat C."/>
            <person name="Riley R."/>
            <person name="Ohm R."/>
            <person name="Sun H."/>
            <person name="Tunlid A."/>
            <person name="Henrissat B."/>
            <person name="Grigoriev I.V."/>
            <person name="Hibbett D.S."/>
            <person name="Martin F."/>
        </authorList>
    </citation>
    <scope>NUCLEOTIDE SEQUENCE [LARGE SCALE GENOMIC DNA]</scope>
    <source>
        <strain evidence="2">LaAM-08-1</strain>
    </source>
</reference>
<proteinExistence type="predicted"/>
<dbReference type="EMBL" id="KN838561">
    <property type="protein sequence ID" value="KIK05330.1"/>
    <property type="molecule type" value="Genomic_DNA"/>
</dbReference>
<dbReference type="Proteomes" id="UP000054477">
    <property type="component" value="Unassembled WGS sequence"/>
</dbReference>
<gene>
    <name evidence="1" type="ORF">K443DRAFT_675285</name>
</gene>
<reference evidence="1 2" key="1">
    <citation type="submission" date="2014-04" db="EMBL/GenBank/DDBJ databases">
        <authorList>
            <consortium name="DOE Joint Genome Institute"/>
            <person name="Kuo A."/>
            <person name="Kohler A."/>
            <person name="Nagy L.G."/>
            <person name="Floudas D."/>
            <person name="Copeland A."/>
            <person name="Barry K.W."/>
            <person name="Cichocki N."/>
            <person name="Veneault-Fourrey C."/>
            <person name="LaButti K."/>
            <person name="Lindquist E.A."/>
            <person name="Lipzen A."/>
            <person name="Lundell T."/>
            <person name="Morin E."/>
            <person name="Murat C."/>
            <person name="Sun H."/>
            <person name="Tunlid A."/>
            <person name="Henrissat B."/>
            <person name="Grigoriev I.V."/>
            <person name="Hibbett D.S."/>
            <person name="Martin F."/>
            <person name="Nordberg H.P."/>
            <person name="Cantor M.N."/>
            <person name="Hua S.X."/>
        </authorList>
    </citation>
    <scope>NUCLEOTIDE SEQUENCE [LARGE SCALE GENOMIC DNA]</scope>
    <source>
        <strain evidence="1 2">LaAM-08-1</strain>
    </source>
</reference>